<dbReference type="Pfam" id="PF12840">
    <property type="entry name" value="HTH_20"/>
    <property type="match status" value="1"/>
</dbReference>
<dbReference type="GO" id="GO:0003677">
    <property type="term" value="F:DNA binding"/>
    <property type="evidence" value="ECO:0007669"/>
    <property type="project" value="UniProtKB-KW"/>
</dbReference>
<dbReference type="SMART" id="SM00418">
    <property type="entry name" value="HTH_ARSR"/>
    <property type="match status" value="1"/>
</dbReference>
<dbReference type="InterPro" id="IPR051011">
    <property type="entry name" value="Metal_resp_trans_reg"/>
</dbReference>
<dbReference type="NCBIfam" id="NF033788">
    <property type="entry name" value="HTH_metalloreg"/>
    <property type="match status" value="1"/>
</dbReference>
<dbReference type="CDD" id="cd00090">
    <property type="entry name" value="HTH_ARSR"/>
    <property type="match status" value="1"/>
</dbReference>
<reference evidence="5 6" key="1">
    <citation type="journal article" date="2017" name="Int. J. Syst. Evol. Microbiol.">
        <title>Kushneria konosiri sp. nov., isolated from the Korean salt-fermented seafood Daemi-jeot.</title>
        <authorList>
            <person name="Yun J.H."/>
            <person name="Park S.K."/>
            <person name="Lee J.Y."/>
            <person name="Jung M.J."/>
            <person name="Bae J.W."/>
        </authorList>
    </citation>
    <scope>NUCLEOTIDE SEQUENCE [LARGE SCALE GENOMIC DNA]</scope>
    <source>
        <strain evidence="5 6">X49</strain>
    </source>
</reference>
<evidence type="ECO:0000259" key="4">
    <source>
        <dbReference type="PROSITE" id="PS50987"/>
    </source>
</evidence>
<organism evidence="5 6">
    <name type="scientific">Kushneria konosiri</name>
    <dbReference type="NCBI Taxonomy" id="698828"/>
    <lineage>
        <taxon>Bacteria</taxon>
        <taxon>Pseudomonadati</taxon>
        <taxon>Pseudomonadota</taxon>
        <taxon>Gammaproteobacteria</taxon>
        <taxon>Oceanospirillales</taxon>
        <taxon>Halomonadaceae</taxon>
        <taxon>Kushneria</taxon>
    </lineage>
</organism>
<dbReference type="SUPFAM" id="SSF46785">
    <property type="entry name" value="Winged helix' DNA-binding domain"/>
    <property type="match status" value="1"/>
</dbReference>
<dbReference type="InterPro" id="IPR001845">
    <property type="entry name" value="HTH_ArsR_DNA-bd_dom"/>
</dbReference>
<evidence type="ECO:0000256" key="2">
    <source>
        <dbReference type="ARBA" id="ARBA00023125"/>
    </source>
</evidence>
<dbReference type="InterPro" id="IPR036388">
    <property type="entry name" value="WH-like_DNA-bd_sf"/>
</dbReference>
<protein>
    <submittedName>
        <fullName evidence="5">Transcriptional regulator</fullName>
    </submittedName>
</protein>
<dbReference type="RefSeq" id="WP_086621640.1">
    <property type="nucleotide sequence ID" value="NZ_CP021323.1"/>
</dbReference>
<evidence type="ECO:0000256" key="3">
    <source>
        <dbReference type="ARBA" id="ARBA00023163"/>
    </source>
</evidence>
<sequence length="118" mass="12974">MDNTTAITIFAALAQSTRLDAFRLLVRHEPDGLAAGELARRLDVPHNTLSAHLNVLSRAGLVISQRQSRSIIYRASLEQMQATLAFLARDCCAGRPDLCTPLLEALQPACRFDEEDTP</sequence>
<gene>
    <name evidence="5" type="ORF">B9G99_08365</name>
</gene>
<dbReference type="EMBL" id="CP021323">
    <property type="protein sequence ID" value="ARS52893.1"/>
    <property type="molecule type" value="Genomic_DNA"/>
</dbReference>
<keyword evidence="6" id="KW-1185">Reference proteome</keyword>
<dbReference type="PROSITE" id="PS50987">
    <property type="entry name" value="HTH_ARSR_2"/>
    <property type="match status" value="1"/>
</dbReference>
<evidence type="ECO:0000313" key="6">
    <source>
        <dbReference type="Proteomes" id="UP000250025"/>
    </source>
</evidence>
<keyword evidence="3" id="KW-0804">Transcription</keyword>
<dbReference type="OrthoDB" id="5297460at2"/>
<dbReference type="PANTHER" id="PTHR43132">
    <property type="entry name" value="ARSENICAL RESISTANCE OPERON REPRESSOR ARSR-RELATED"/>
    <property type="match status" value="1"/>
</dbReference>
<dbReference type="AlphaFoldDB" id="A0A2Z2H668"/>
<evidence type="ECO:0000313" key="5">
    <source>
        <dbReference type="EMBL" id="ARS52893.1"/>
    </source>
</evidence>
<name>A0A2Z2H668_9GAMM</name>
<accession>A0A2Z2H668</accession>
<dbReference type="KEGG" id="kus:B9G99_08365"/>
<keyword evidence="1" id="KW-0805">Transcription regulation</keyword>
<evidence type="ECO:0000256" key="1">
    <source>
        <dbReference type="ARBA" id="ARBA00023015"/>
    </source>
</evidence>
<dbReference type="PANTHER" id="PTHR43132:SF2">
    <property type="entry name" value="ARSENICAL RESISTANCE OPERON REPRESSOR ARSR-RELATED"/>
    <property type="match status" value="1"/>
</dbReference>
<keyword evidence="2" id="KW-0238">DNA-binding</keyword>
<dbReference type="GO" id="GO:0003700">
    <property type="term" value="F:DNA-binding transcription factor activity"/>
    <property type="evidence" value="ECO:0007669"/>
    <property type="project" value="InterPro"/>
</dbReference>
<dbReference type="InterPro" id="IPR036390">
    <property type="entry name" value="WH_DNA-bd_sf"/>
</dbReference>
<dbReference type="Proteomes" id="UP000250025">
    <property type="component" value="Chromosome"/>
</dbReference>
<proteinExistence type="predicted"/>
<dbReference type="InterPro" id="IPR011991">
    <property type="entry name" value="ArsR-like_HTH"/>
</dbReference>
<dbReference type="Gene3D" id="1.10.10.10">
    <property type="entry name" value="Winged helix-like DNA-binding domain superfamily/Winged helix DNA-binding domain"/>
    <property type="match status" value="1"/>
</dbReference>
<feature type="domain" description="HTH arsR-type" evidence="4">
    <location>
        <begin position="1"/>
        <end position="95"/>
    </location>
</feature>
<dbReference type="PRINTS" id="PR00778">
    <property type="entry name" value="HTHARSR"/>
</dbReference>